<dbReference type="Proteomes" id="UP001500420">
    <property type="component" value="Unassembled WGS sequence"/>
</dbReference>
<sequence>MPFGVVDITVTGGLVLLCAAGIKYVVDRLYERVAWRNVYARAAITAILAGVGGVVAAYTILGTLQ</sequence>
<keyword evidence="1" id="KW-1133">Transmembrane helix</keyword>
<dbReference type="RefSeq" id="WP_343773585.1">
    <property type="nucleotide sequence ID" value="NZ_BAAADV010000003.1"/>
</dbReference>
<feature type="transmembrane region" description="Helical" evidence="1">
    <location>
        <begin position="6"/>
        <end position="26"/>
    </location>
</feature>
<dbReference type="AlphaFoldDB" id="A0AAV3T8M0"/>
<gene>
    <name evidence="2" type="ORF">GCM10009020_17220</name>
</gene>
<dbReference type="EMBL" id="BAAADV010000003">
    <property type="protein sequence ID" value="GAA0671365.1"/>
    <property type="molecule type" value="Genomic_DNA"/>
</dbReference>
<protein>
    <submittedName>
        <fullName evidence="2">Uncharacterized protein</fullName>
    </submittedName>
</protein>
<keyword evidence="1" id="KW-0812">Transmembrane</keyword>
<keyword evidence="1" id="KW-0472">Membrane</keyword>
<comment type="caution">
    <text evidence="2">The sequence shown here is derived from an EMBL/GenBank/DDBJ whole genome shotgun (WGS) entry which is preliminary data.</text>
</comment>
<evidence type="ECO:0000313" key="2">
    <source>
        <dbReference type="EMBL" id="GAA0671365.1"/>
    </source>
</evidence>
<name>A0AAV3T8M0_9EURY</name>
<feature type="transmembrane region" description="Helical" evidence="1">
    <location>
        <begin position="38"/>
        <end position="61"/>
    </location>
</feature>
<accession>A0AAV3T8M0</accession>
<reference evidence="2 3" key="1">
    <citation type="journal article" date="2019" name="Int. J. Syst. Evol. Microbiol.">
        <title>The Global Catalogue of Microorganisms (GCM) 10K type strain sequencing project: providing services to taxonomists for standard genome sequencing and annotation.</title>
        <authorList>
            <consortium name="The Broad Institute Genomics Platform"/>
            <consortium name="The Broad Institute Genome Sequencing Center for Infectious Disease"/>
            <person name="Wu L."/>
            <person name="Ma J."/>
        </authorList>
    </citation>
    <scope>NUCLEOTIDE SEQUENCE [LARGE SCALE GENOMIC DNA]</scope>
    <source>
        <strain evidence="2 3">JCM 16328</strain>
    </source>
</reference>
<keyword evidence="3" id="KW-1185">Reference proteome</keyword>
<evidence type="ECO:0000256" key="1">
    <source>
        <dbReference type="SAM" id="Phobius"/>
    </source>
</evidence>
<organism evidence="2 3">
    <name type="scientific">Natronoarchaeum mannanilyticum</name>
    <dbReference type="NCBI Taxonomy" id="926360"/>
    <lineage>
        <taxon>Archaea</taxon>
        <taxon>Methanobacteriati</taxon>
        <taxon>Methanobacteriota</taxon>
        <taxon>Stenosarchaea group</taxon>
        <taxon>Halobacteria</taxon>
        <taxon>Halobacteriales</taxon>
        <taxon>Natronoarchaeaceae</taxon>
    </lineage>
</organism>
<proteinExistence type="predicted"/>
<evidence type="ECO:0000313" key="3">
    <source>
        <dbReference type="Proteomes" id="UP001500420"/>
    </source>
</evidence>